<dbReference type="OrthoDB" id="9797092at2"/>
<reference evidence="5 6" key="1">
    <citation type="submission" date="2009-01" db="EMBL/GenBank/DDBJ databases">
        <title>Complete sequence of Clostridium cellulolyticum H10.</title>
        <authorList>
            <consortium name="US DOE Joint Genome Institute"/>
            <person name="Lucas S."/>
            <person name="Copeland A."/>
            <person name="Lapidus A."/>
            <person name="Glavina del Rio T."/>
            <person name="Dalin E."/>
            <person name="Tice H."/>
            <person name="Bruce D."/>
            <person name="Goodwin L."/>
            <person name="Pitluck S."/>
            <person name="Chertkov O."/>
            <person name="Saunders E."/>
            <person name="Brettin T."/>
            <person name="Detter J.C."/>
            <person name="Han C."/>
            <person name="Larimer F."/>
            <person name="Land M."/>
            <person name="Hauser L."/>
            <person name="Kyrpides N."/>
            <person name="Ivanova N."/>
            <person name="Zhou J."/>
            <person name="Richardson P."/>
        </authorList>
    </citation>
    <scope>NUCLEOTIDE SEQUENCE [LARGE SCALE GENOMIC DNA]</scope>
    <source>
        <strain evidence="6">ATCC 35319 / DSM 5812 / JCM 6584 / H10</strain>
    </source>
</reference>
<dbReference type="SUPFAM" id="SSF47188">
    <property type="entry name" value="Hemerythrin-like"/>
    <property type="match status" value="1"/>
</dbReference>
<feature type="domain" description="Hemerythrin-like" evidence="4">
    <location>
        <begin position="12"/>
        <end position="127"/>
    </location>
</feature>
<dbReference type="AlphaFoldDB" id="B8I4K7"/>
<sequence>MAIKWRDSLAIGITEIDDQHKKLFEAIDKLFTACVQGKGKEEVVNTIKFLEDYTIVHFNDEQEMHKKYNYPERDAHRKIHDNFLNSFSKLKEQFEQEGAGPLFISTINKQVVDWLIQHIGKADKAFAAYVKG</sequence>
<dbReference type="PANTHER" id="PTHR37164">
    <property type="entry name" value="BACTERIOHEMERYTHRIN"/>
    <property type="match status" value="1"/>
</dbReference>
<evidence type="ECO:0000313" key="6">
    <source>
        <dbReference type="Proteomes" id="UP000001349"/>
    </source>
</evidence>
<keyword evidence="6" id="KW-1185">Reference proteome</keyword>
<comment type="similarity">
    <text evidence="1">Belongs to the hemerythrin family.</text>
</comment>
<dbReference type="KEGG" id="cce:Ccel_0173"/>
<dbReference type="InterPro" id="IPR012827">
    <property type="entry name" value="Hemerythrin_metal-bd"/>
</dbReference>
<evidence type="ECO:0000313" key="5">
    <source>
        <dbReference type="EMBL" id="ACL74561.1"/>
    </source>
</evidence>
<evidence type="ECO:0000256" key="3">
    <source>
        <dbReference type="ARBA" id="ARBA00023004"/>
    </source>
</evidence>
<accession>B8I4K7</accession>
<dbReference type="CDD" id="cd12107">
    <property type="entry name" value="Hemerythrin"/>
    <property type="match status" value="1"/>
</dbReference>
<evidence type="ECO:0000256" key="2">
    <source>
        <dbReference type="ARBA" id="ARBA00022723"/>
    </source>
</evidence>
<dbReference type="GO" id="GO:0046872">
    <property type="term" value="F:metal ion binding"/>
    <property type="evidence" value="ECO:0007669"/>
    <property type="project" value="UniProtKB-KW"/>
</dbReference>
<dbReference type="Proteomes" id="UP000001349">
    <property type="component" value="Chromosome"/>
</dbReference>
<proteinExistence type="inferred from homology"/>
<protein>
    <submittedName>
        <fullName evidence="5">Hemerythrin-like metal-binding protein</fullName>
    </submittedName>
</protein>
<dbReference type="PANTHER" id="PTHR37164:SF1">
    <property type="entry name" value="BACTERIOHEMERYTHRIN"/>
    <property type="match status" value="1"/>
</dbReference>
<dbReference type="RefSeq" id="WP_012634626.1">
    <property type="nucleotide sequence ID" value="NC_011898.1"/>
</dbReference>
<dbReference type="InterPro" id="IPR035938">
    <property type="entry name" value="Hemerythrin-like_sf"/>
</dbReference>
<dbReference type="HOGENOM" id="CLU_086902_3_1_9"/>
<dbReference type="STRING" id="394503.Ccel_0173"/>
<dbReference type="NCBIfam" id="TIGR02481">
    <property type="entry name" value="hemeryth_dom"/>
    <property type="match status" value="1"/>
</dbReference>
<keyword evidence="2" id="KW-0479">Metal-binding</keyword>
<organism evidence="5 6">
    <name type="scientific">Ruminiclostridium cellulolyticum (strain ATCC 35319 / DSM 5812 / JCM 6584 / H10)</name>
    <name type="common">Clostridium cellulolyticum</name>
    <dbReference type="NCBI Taxonomy" id="394503"/>
    <lineage>
        <taxon>Bacteria</taxon>
        <taxon>Bacillati</taxon>
        <taxon>Bacillota</taxon>
        <taxon>Clostridia</taxon>
        <taxon>Eubacteriales</taxon>
        <taxon>Oscillospiraceae</taxon>
        <taxon>Ruminiclostridium</taxon>
    </lineage>
</organism>
<name>B8I4K7_RUMCH</name>
<dbReference type="eggNOG" id="COG2703">
    <property type="taxonomic scope" value="Bacteria"/>
</dbReference>
<dbReference type="Gene3D" id="1.20.120.50">
    <property type="entry name" value="Hemerythrin-like"/>
    <property type="match status" value="1"/>
</dbReference>
<evidence type="ECO:0000256" key="1">
    <source>
        <dbReference type="ARBA" id="ARBA00010587"/>
    </source>
</evidence>
<dbReference type="NCBIfam" id="NF033749">
    <property type="entry name" value="bact_hemeryth"/>
    <property type="match status" value="1"/>
</dbReference>
<dbReference type="InterPro" id="IPR012312">
    <property type="entry name" value="Hemerythrin-like"/>
</dbReference>
<dbReference type="EMBL" id="CP001348">
    <property type="protein sequence ID" value="ACL74561.1"/>
    <property type="molecule type" value="Genomic_DNA"/>
</dbReference>
<evidence type="ECO:0000259" key="4">
    <source>
        <dbReference type="Pfam" id="PF01814"/>
    </source>
</evidence>
<keyword evidence="3" id="KW-0408">Iron</keyword>
<gene>
    <name evidence="5" type="ordered locus">Ccel_0173</name>
</gene>
<dbReference type="InterPro" id="IPR050669">
    <property type="entry name" value="Hemerythrin"/>
</dbReference>
<dbReference type="Pfam" id="PF01814">
    <property type="entry name" value="Hemerythrin"/>
    <property type="match status" value="1"/>
</dbReference>